<comment type="similarity">
    <text evidence="1">Belongs to the ROK (NagC/XylR) family.</text>
</comment>
<evidence type="ECO:0000313" key="2">
    <source>
        <dbReference type="EMBL" id="GLO64588.1"/>
    </source>
</evidence>
<proteinExistence type="inferred from homology"/>
<evidence type="ECO:0000256" key="1">
    <source>
        <dbReference type="ARBA" id="ARBA00006479"/>
    </source>
</evidence>
<dbReference type="InterPro" id="IPR043129">
    <property type="entry name" value="ATPase_NBD"/>
</dbReference>
<name>A0ABQ5TG72_9BACI</name>
<dbReference type="RefSeq" id="WP_017795386.1">
    <property type="nucleotide sequence ID" value="NZ_BSKO01000001.1"/>
</dbReference>
<dbReference type="CDD" id="cd24152">
    <property type="entry name" value="ASKHA_NBD_ROK-like"/>
    <property type="match status" value="1"/>
</dbReference>
<keyword evidence="3" id="KW-1185">Reference proteome</keyword>
<protein>
    <submittedName>
        <fullName evidence="2">Transcriptional regulator</fullName>
    </submittedName>
</protein>
<reference evidence="2 3" key="1">
    <citation type="submission" date="2023-02" db="EMBL/GenBank/DDBJ databases">
        <title>Oceanobacillus kimchii IFOP_LL358 isolated form Alexandrium catenella lab strain.</title>
        <authorList>
            <person name="Gajardo G."/>
            <person name="Ueki S."/>
            <person name="Maruyama F."/>
        </authorList>
    </citation>
    <scope>NUCLEOTIDE SEQUENCE [LARGE SCALE GENOMIC DNA]</scope>
    <source>
        <strain evidence="2 3">IFOP_LL358</strain>
    </source>
</reference>
<dbReference type="Gene3D" id="3.30.420.40">
    <property type="match status" value="2"/>
</dbReference>
<dbReference type="SUPFAM" id="SSF53067">
    <property type="entry name" value="Actin-like ATPase domain"/>
    <property type="match status" value="1"/>
</dbReference>
<evidence type="ECO:0000313" key="3">
    <source>
        <dbReference type="Proteomes" id="UP001275436"/>
    </source>
</evidence>
<organism evidence="2 3">
    <name type="scientific">Oceanobacillus kimchii</name>
    <dbReference type="NCBI Taxonomy" id="746691"/>
    <lineage>
        <taxon>Bacteria</taxon>
        <taxon>Bacillati</taxon>
        <taxon>Bacillota</taxon>
        <taxon>Bacilli</taxon>
        <taxon>Bacillales</taxon>
        <taxon>Bacillaceae</taxon>
        <taxon>Oceanobacillus</taxon>
    </lineage>
</organism>
<dbReference type="PANTHER" id="PTHR18964">
    <property type="entry name" value="ROK (REPRESSOR, ORF, KINASE) FAMILY"/>
    <property type="match status" value="1"/>
</dbReference>
<dbReference type="EMBL" id="BSKO01000001">
    <property type="protein sequence ID" value="GLO64588.1"/>
    <property type="molecule type" value="Genomic_DNA"/>
</dbReference>
<sequence>MEKSFLSIDLGGTYTKYGLVDQKGNVSKTYKIITPKDLSALLEAARVMVNQNPTIDGIAISAPGAVSHSGVIHGTSAIPYIHGPNIKKLMQQSTDKKVSIENDANCAALAESWKGNAQEVQNAIVIVVGTGIGGAFIHQGVVQQGKHLHAGEFGYMLLKHEGQWHSWSEVAAMSSLRKEVARQKSVPYESIFTGEQIFEMAANGDPECIRAIKQFFYYLAVGIYNIQHMYDPDIILFGGGISARENFITELYREYDALTENMHFETVRPILDTCSFKQHANLVGAVKHFLQSERN</sequence>
<dbReference type="PANTHER" id="PTHR18964:SF170">
    <property type="entry name" value="SUGAR KINASE"/>
    <property type="match status" value="1"/>
</dbReference>
<dbReference type="Proteomes" id="UP001275436">
    <property type="component" value="Unassembled WGS sequence"/>
</dbReference>
<dbReference type="InterPro" id="IPR000600">
    <property type="entry name" value="ROK"/>
</dbReference>
<comment type="caution">
    <text evidence="2">The sequence shown here is derived from an EMBL/GenBank/DDBJ whole genome shotgun (WGS) entry which is preliminary data.</text>
</comment>
<dbReference type="Pfam" id="PF00480">
    <property type="entry name" value="ROK"/>
    <property type="match status" value="1"/>
</dbReference>
<accession>A0ABQ5TG72</accession>
<gene>
    <name evidence="2" type="ORF">MACH08_03720</name>
</gene>